<reference evidence="1" key="2">
    <citation type="submission" date="2021-02" db="EMBL/GenBank/DDBJ databases">
        <authorList>
            <person name="Kimball J.A."/>
            <person name="Haas M.W."/>
            <person name="Macchietto M."/>
            <person name="Kono T."/>
            <person name="Duquette J."/>
            <person name="Shao M."/>
        </authorList>
    </citation>
    <scope>NUCLEOTIDE SEQUENCE</scope>
    <source>
        <tissue evidence="1">Fresh leaf tissue</tissue>
    </source>
</reference>
<dbReference type="AlphaFoldDB" id="A0A8J5SIT2"/>
<protein>
    <submittedName>
        <fullName evidence="1">Uncharacterized protein</fullName>
    </submittedName>
</protein>
<evidence type="ECO:0000313" key="1">
    <source>
        <dbReference type="EMBL" id="KAG8073348.1"/>
    </source>
</evidence>
<organism evidence="1 2">
    <name type="scientific">Zizania palustris</name>
    <name type="common">Northern wild rice</name>
    <dbReference type="NCBI Taxonomy" id="103762"/>
    <lineage>
        <taxon>Eukaryota</taxon>
        <taxon>Viridiplantae</taxon>
        <taxon>Streptophyta</taxon>
        <taxon>Embryophyta</taxon>
        <taxon>Tracheophyta</taxon>
        <taxon>Spermatophyta</taxon>
        <taxon>Magnoliopsida</taxon>
        <taxon>Liliopsida</taxon>
        <taxon>Poales</taxon>
        <taxon>Poaceae</taxon>
        <taxon>BOP clade</taxon>
        <taxon>Oryzoideae</taxon>
        <taxon>Oryzeae</taxon>
        <taxon>Zizaniinae</taxon>
        <taxon>Zizania</taxon>
    </lineage>
</organism>
<proteinExistence type="predicted"/>
<dbReference type="Proteomes" id="UP000729402">
    <property type="component" value="Unassembled WGS sequence"/>
</dbReference>
<reference evidence="1" key="1">
    <citation type="journal article" date="2021" name="bioRxiv">
        <title>Whole Genome Assembly and Annotation of Northern Wild Rice, Zizania palustris L., Supports a Whole Genome Duplication in the Zizania Genus.</title>
        <authorList>
            <person name="Haas M."/>
            <person name="Kono T."/>
            <person name="Macchietto M."/>
            <person name="Millas R."/>
            <person name="McGilp L."/>
            <person name="Shao M."/>
            <person name="Duquette J."/>
            <person name="Hirsch C.N."/>
            <person name="Kimball J."/>
        </authorList>
    </citation>
    <scope>NUCLEOTIDE SEQUENCE</scope>
    <source>
        <tissue evidence="1">Fresh leaf tissue</tissue>
    </source>
</reference>
<dbReference type="EMBL" id="JAAALK010000283">
    <property type="protein sequence ID" value="KAG8073348.1"/>
    <property type="molecule type" value="Genomic_DNA"/>
</dbReference>
<sequence>MIHCFDLSISGPDAQLTYDFVLSMQGDIHFCQSAIVSTAPNATTYGELVARFNTTTLLGANNLPDSTSSTKAIPAKSTVRIPFPCRCANNNVGQSDSHPIYVVQPEDGLDHIARDDPLL</sequence>
<accession>A0A8J5SIT2</accession>
<keyword evidence="2" id="KW-1185">Reference proteome</keyword>
<name>A0A8J5SIT2_ZIZPA</name>
<comment type="caution">
    <text evidence="1">The sequence shown here is derived from an EMBL/GenBank/DDBJ whole genome shotgun (WGS) entry which is preliminary data.</text>
</comment>
<dbReference type="OrthoDB" id="2107166at2759"/>
<evidence type="ECO:0000313" key="2">
    <source>
        <dbReference type="Proteomes" id="UP000729402"/>
    </source>
</evidence>
<gene>
    <name evidence="1" type="ORF">GUJ93_ZPchr0006g41007</name>
</gene>